<name>A0AAW2M3N3_SESRA</name>
<dbReference type="AlphaFoldDB" id="A0AAW2M3N3"/>
<proteinExistence type="predicted"/>
<gene>
    <name evidence="1" type="ORF">Sradi_5090100</name>
</gene>
<evidence type="ECO:0000313" key="1">
    <source>
        <dbReference type="EMBL" id="KAL0325208.1"/>
    </source>
</evidence>
<dbReference type="EMBL" id="JACGWJ010000023">
    <property type="protein sequence ID" value="KAL0325208.1"/>
    <property type="molecule type" value="Genomic_DNA"/>
</dbReference>
<protein>
    <submittedName>
        <fullName evidence="1">Uncharacterized protein</fullName>
    </submittedName>
</protein>
<accession>A0AAW2M3N3</accession>
<comment type="caution">
    <text evidence="1">The sequence shown here is derived from an EMBL/GenBank/DDBJ whole genome shotgun (WGS) entry which is preliminary data.</text>
</comment>
<reference evidence="1" key="2">
    <citation type="journal article" date="2024" name="Plant">
        <title>Genomic evolution and insights into agronomic trait innovations of Sesamum species.</title>
        <authorList>
            <person name="Miao H."/>
            <person name="Wang L."/>
            <person name="Qu L."/>
            <person name="Liu H."/>
            <person name="Sun Y."/>
            <person name="Le M."/>
            <person name="Wang Q."/>
            <person name="Wei S."/>
            <person name="Zheng Y."/>
            <person name="Lin W."/>
            <person name="Duan Y."/>
            <person name="Cao H."/>
            <person name="Xiong S."/>
            <person name="Wang X."/>
            <person name="Wei L."/>
            <person name="Li C."/>
            <person name="Ma Q."/>
            <person name="Ju M."/>
            <person name="Zhao R."/>
            <person name="Li G."/>
            <person name="Mu C."/>
            <person name="Tian Q."/>
            <person name="Mei H."/>
            <person name="Zhang T."/>
            <person name="Gao T."/>
            <person name="Zhang H."/>
        </authorList>
    </citation>
    <scope>NUCLEOTIDE SEQUENCE</scope>
    <source>
        <strain evidence="1">G02</strain>
    </source>
</reference>
<organism evidence="1">
    <name type="scientific">Sesamum radiatum</name>
    <name type="common">Black benniseed</name>
    <dbReference type="NCBI Taxonomy" id="300843"/>
    <lineage>
        <taxon>Eukaryota</taxon>
        <taxon>Viridiplantae</taxon>
        <taxon>Streptophyta</taxon>
        <taxon>Embryophyta</taxon>
        <taxon>Tracheophyta</taxon>
        <taxon>Spermatophyta</taxon>
        <taxon>Magnoliopsida</taxon>
        <taxon>eudicotyledons</taxon>
        <taxon>Gunneridae</taxon>
        <taxon>Pentapetalae</taxon>
        <taxon>asterids</taxon>
        <taxon>lamiids</taxon>
        <taxon>Lamiales</taxon>
        <taxon>Pedaliaceae</taxon>
        <taxon>Sesamum</taxon>
    </lineage>
</organism>
<sequence>MPSGPGDLKEDIPNRADFTSAAVKGSVSMEFISMVTRVGIEAIASSMTGFAG</sequence>
<reference evidence="1" key="1">
    <citation type="submission" date="2020-06" db="EMBL/GenBank/DDBJ databases">
        <authorList>
            <person name="Li T."/>
            <person name="Hu X."/>
            <person name="Zhang T."/>
            <person name="Song X."/>
            <person name="Zhang H."/>
            <person name="Dai N."/>
            <person name="Sheng W."/>
            <person name="Hou X."/>
            <person name="Wei L."/>
        </authorList>
    </citation>
    <scope>NUCLEOTIDE SEQUENCE</scope>
    <source>
        <strain evidence="1">G02</strain>
        <tissue evidence="1">Leaf</tissue>
    </source>
</reference>